<keyword evidence="2" id="KW-1185">Reference proteome</keyword>
<gene>
    <name evidence="1" type="ORF">KPL71_014238</name>
</gene>
<evidence type="ECO:0000313" key="2">
    <source>
        <dbReference type="Proteomes" id="UP000829398"/>
    </source>
</evidence>
<accession>A0ACB8KAH3</accession>
<protein>
    <submittedName>
        <fullName evidence="1">TTF-type domain-containing protein</fullName>
    </submittedName>
</protein>
<proteinExistence type="predicted"/>
<name>A0ACB8KAH3_CITSI</name>
<organism evidence="1 2">
    <name type="scientific">Citrus sinensis</name>
    <name type="common">Sweet orange</name>
    <name type="synonym">Citrus aurantium var. sinensis</name>
    <dbReference type="NCBI Taxonomy" id="2711"/>
    <lineage>
        <taxon>Eukaryota</taxon>
        <taxon>Viridiplantae</taxon>
        <taxon>Streptophyta</taxon>
        <taxon>Embryophyta</taxon>
        <taxon>Tracheophyta</taxon>
        <taxon>Spermatophyta</taxon>
        <taxon>Magnoliopsida</taxon>
        <taxon>eudicotyledons</taxon>
        <taxon>Gunneridae</taxon>
        <taxon>Pentapetalae</taxon>
        <taxon>rosids</taxon>
        <taxon>malvids</taxon>
        <taxon>Sapindales</taxon>
        <taxon>Rutaceae</taxon>
        <taxon>Aurantioideae</taxon>
        <taxon>Citrus</taxon>
    </lineage>
</organism>
<sequence length="724" mass="81342">MMCFFMGLRGTTGAGGESSSDSDSSLLSAATSATGASPADAWKLNGCTTCSGVAVAAVSPTILSIVQVINAPSFLMLSSLADIFTPDTRQIPEIGEQASGEIFTKNGFSNWKKPERLEEHVGGPNSAHNKAVGYCEDLMKQEQHVRTFFNKHSDQDRKDYRIRLFASIDVVRLLLEQGLAFRGHDESDNSSNQGNYLRILRFLADHNEDIKKVTLKNAPGNNMLTAPSIQKDIVRACSIETTNAIIRDVGDALFSVLVDESRDASMKEQMAVVLRYVDKNGSVIERFIGLKHVTSTTAISLKEALDQLFSKHGLSISRLRGQGYDGASNMQGEFNGLRTLIMNENECAYYIHCFAHQLQLAIVAVAKKHDQVNSFFNVVVNVVNVVGASCKRRDILREKQLLSVVEALENDDLPSGQGQNQEITLKRFGDTRWGSHYGTLLLIISLFPHIISVLEIVAKDKSNSSEQRFQANYLIEFMQSFDFVLSLYLMRDILALSNELSQALQRKDQDILNAIKLVEICKKNLQMMRDNGWDSLLSEASSFCLKHDIDVPNMNDVFLPWGQSRRKAREISNMHYFRVELFFAVLDLQLQELNNRFNEVNMELLLCLACLCPNDAFTAFDKDKLVRLAQFYPKDFSPIKLMALKTQLQIYIMDMRSSTEFVELKGISDLAKRMVETKKDKVYPLVYLLVTLALILPVSTATVERTFSAMKFVKNELRNRMGDE</sequence>
<comment type="caution">
    <text evidence="1">The sequence shown here is derived from an EMBL/GenBank/DDBJ whole genome shotgun (WGS) entry which is preliminary data.</text>
</comment>
<dbReference type="EMBL" id="CM039174">
    <property type="protein sequence ID" value="KAH9751299.1"/>
    <property type="molecule type" value="Genomic_DNA"/>
</dbReference>
<reference evidence="2" key="1">
    <citation type="journal article" date="2023" name="Hortic. Res.">
        <title>A chromosome-level phased genome enabling allele-level studies in sweet orange: a case study on citrus Huanglongbing tolerance.</title>
        <authorList>
            <person name="Wu B."/>
            <person name="Yu Q."/>
            <person name="Deng Z."/>
            <person name="Duan Y."/>
            <person name="Luo F."/>
            <person name="Gmitter F. Jr."/>
        </authorList>
    </citation>
    <scope>NUCLEOTIDE SEQUENCE [LARGE SCALE GENOMIC DNA]</scope>
    <source>
        <strain evidence="2">cv. Valencia</strain>
    </source>
</reference>
<dbReference type="Proteomes" id="UP000829398">
    <property type="component" value="Chromosome 5"/>
</dbReference>
<evidence type="ECO:0000313" key="1">
    <source>
        <dbReference type="EMBL" id="KAH9751299.1"/>
    </source>
</evidence>